<dbReference type="SUPFAM" id="SSF53335">
    <property type="entry name" value="S-adenosyl-L-methionine-dependent methyltransferases"/>
    <property type="match status" value="1"/>
</dbReference>
<evidence type="ECO:0000256" key="3">
    <source>
        <dbReference type="ARBA" id="ARBA00009056"/>
    </source>
</evidence>
<dbReference type="AlphaFoldDB" id="A0A8I3AEY8"/>
<dbReference type="InterPro" id="IPR029063">
    <property type="entry name" value="SAM-dependent_MTases_sf"/>
</dbReference>
<dbReference type="OrthoDB" id="10047021at2759"/>
<reference evidence="13" key="1">
    <citation type="submission" date="2021-03" db="EMBL/GenBank/DDBJ databases">
        <title>Evolutionary innovations through gain and loss of genes in the ectomycorrhizal Boletales.</title>
        <authorList>
            <person name="Wu G."/>
            <person name="Miyauchi S."/>
            <person name="Morin E."/>
            <person name="Yang Z.-L."/>
            <person name="Xu J."/>
            <person name="Martin F.M."/>
        </authorList>
    </citation>
    <scope>NUCLEOTIDE SEQUENCE</scope>
    <source>
        <strain evidence="13">BR01</strain>
    </source>
</reference>
<comment type="subcellular location">
    <subcellularLocation>
        <location evidence="2 12">Cytoplasm</location>
    </subcellularLocation>
</comment>
<dbReference type="EMBL" id="JAGFBS010000004">
    <property type="protein sequence ID" value="KAG6379941.1"/>
    <property type="molecule type" value="Genomic_DNA"/>
</dbReference>
<evidence type="ECO:0000313" key="13">
    <source>
        <dbReference type="EMBL" id="KAG6379941.1"/>
    </source>
</evidence>
<dbReference type="InterPro" id="IPR011671">
    <property type="entry name" value="tRNA_uracil_MeTrfase"/>
</dbReference>
<gene>
    <name evidence="13" type="ORF">JVT61DRAFT_10508</name>
</gene>
<evidence type="ECO:0000256" key="8">
    <source>
        <dbReference type="ARBA" id="ARBA00022679"/>
    </source>
</evidence>
<comment type="function">
    <text evidence="1">Probable adenosyl-L-methionine (AdoMet)-dependent tRNA (uracil-O(2)-)-methyltransferase.</text>
</comment>
<keyword evidence="6 12" id="KW-0963">Cytoplasm</keyword>
<comment type="function">
    <text evidence="12">Adenosyl-L-methionine (AdoMet)-dependent tRNA (uracil-O(2)-)-methyltransferase.</text>
</comment>
<keyword evidence="10 12" id="KW-0819">tRNA processing</keyword>
<evidence type="ECO:0000256" key="11">
    <source>
        <dbReference type="ARBA" id="ARBA00047957"/>
    </source>
</evidence>
<evidence type="ECO:0000256" key="6">
    <source>
        <dbReference type="ARBA" id="ARBA00022490"/>
    </source>
</evidence>
<name>A0A8I3AEY8_9AGAM</name>
<evidence type="ECO:0000256" key="10">
    <source>
        <dbReference type="ARBA" id="ARBA00022694"/>
    </source>
</evidence>
<evidence type="ECO:0000313" key="14">
    <source>
        <dbReference type="Proteomes" id="UP000683000"/>
    </source>
</evidence>
<protein>
    <recommendedName>
        <fullName evidence="5 12">tRNA (uracil-O(2)-)-methyltransferase</fullName>
        <ecNumber evidence="4 12">2.1.1.211</ecNumber>
    </recommendedName>
</protein>
<keyword evidence="7 12" id="KW-0489">Methyltransferase</keyword>
<dbReference type="Gene3D" id="3.40.50.150">
    <property type="entry name" value="Vaccinia Virus protein VP39"/>
    <property type="match status" value="1"/>
</dbReference>
<dbReference type="Pfam" id="PF07757">
    <property type="entry name" value="AdoMet_MTase"/>
    <property type="match status" value="2"/>
</dbReference>
<dbReference type="PANTHER" id="PTHR21210:SF0">
    <property type="entry name" value="TRNA (URACIL-O(2)-)-METHYLTRANSFERASE-RELATED"/>
    <property type="match status" value="1"/>
</dbReference>
<dbReference type="Proteomes" id="UP000683000">
    <property type="component" value="Unassembled WGS sequence"/>
</dbReference>
<evidence type="ECO:0000256" key="12">
    <source>
        <dbReference type="RuleBase" id="RU368004"/>
    </source>
</evidence>
<comment type="catalytic activity">
    <reaction evidence="11 12">
        <text>uridine(44) in tRNA(Ser) + S-adenosyl-L-methionine = 2'-O-methyluridine(44) in tRNA(Ser) + S-adenosyl-L-homocysteine + H(+)</text>
        <dbReference type="Rhea" id="RHEA:43100"/>
        <dbReference type="Rhea" id="RHEA-COMP:10339"/>
        <dbReference type="Rhea" id="RHEA-COMP:10340"/>
        <dbReference type="ChEBI" id="CHEBI:15378"/>
        <dbReference type="ChEBI" id="CHEBI:57856"/>
        <dbReference type="ChEBI" id="CHEBI:59789"/>
        <dbReference type="ChEBI" id="CHEBI:65315"/>
        <dbReference type="ChEBI" id="CHEBI:74478"/>
        <dbReference type="EC" id="2.1.1.211"/>
    </reaction>
</comment>
<keyword evidence="9 12" id="KW-0949">S-adenosyl-L-methionine</keyword>
<keyword evidence="8 12" id="KW-0808">Transferase</keyword>
<dbReference type="EC" id="2.1.1.211" evidence="4 12"/>
<comment type="similarity">
    <text evidence="3 12">Belongs to the TRM44 family.</text>
</comment>
<evidence type="ECO:0000256" key="2">
    <source>
        <dbReference type="ARBA" id="ARBA00004496"/>
    </source>
</evidence>
<dbReference type="GO" id="GO:0030488">
    <property type="term" value="P:tRNA methylation"/>
    <property type="evidence" value="ECO:0007669"/>
    <property type="project" value="UniProtKB-UniRule"/>
</dbReference>
<dbReference type="PANTHER" id="PTHR21210">
    <property type="entry name" value="TRNA (URACIL-O(2)-)-METHYLTRANSFERASE-RELATED"/>
    <property type="match status" value="1"/>
</dbReference>
<evidence type="ECO:0000256" key="4">
    <source>
        <dbReference type="ARBA" id="ARBA00012795"/>
    </source>
</evidence>
<evidence type="ECO:0000256" key="5">
    <source>
        <dbReference type="ARBA" id="ARBA00017788"/>
    </source>
</evidence>
<proteinExistence type="inferred from homology"/>
<organism evidence="13 14">
    <name type="scientific">Boletus reticuloceps</name>
    <dbReference type="NCBI Taxonomy" id="495285"/>
    <lineage>
        <taxon>Eukaryota</taxon>
        <taxon>Fungi</taxon>
        <taxon>Dikarya</taxon>
        <taxon>Basidiomycota</taxon>
        <taxon>Agaricomycotina</taxon>
        <taxon>Agaricomycetes</taxon>
        <taxon>Agaricomycetidae</taxon>
        <taxon>Boletales</taxon>
        <taxon>Boletineae</taxon>
        <taxon>Boletaceae</taxon>
        <taxon>Boletoideae</taxon>
        <taxon>Boletus</taxon>
    </lineage>
</organism>
<evidence type="ECO:0000256" key="1">
    <source>
        <dbReference type="ARBA" id="ARBA00002778"/>
    </source>
</evidence>
<sequence length="522" mass="59397">MDSDVRPRFVPSPCDIHPHTIPPLISVSQDEVWLPIVSCPADFSLDLFECAVEQLIHHPEYNSTLILRSETISQTFYSHDTDDSDIPSDLKSHRPTYSIQRKLLPRRPGRDAAIEQRCTLYAPIAGTHVGIPCMLVLSPLLPPGASLPYYHPTVRHLAFRFVPCTPPILRIEAVVLPDMPLDLNSRLYRTALALLETLHRYGWGTRTHYQKRVRHDCLIPKEAYQDLYLVMRERHKHFVSEWKESTDPLKHVFEDIGIATYLMLLWKQSFEQRSGDDNHTRVPDAPWKHWPRPPGGFLDLGCGNGLLTHILISEGYHGHGIDLRARTSWDHYPEPTRAALHVHAFDPTQYARGVTEGRHSVIPYLQSGAFLVGNHADELTPWLPLIATVEHASGYLSIPCCAWSFDERFARGSGTTFADSDSAAISDHDAFVDRLNLGGEGGRQSQYSMYRIWLAKLSQWTGWKVECDTLRIPSTRNWAIIGRERLVEDNQVYTERALDIVQNVVKRGTFKTRIPEGKAGHH</sequence>
<evidence type="ECO:0000256" key="9">
    <source>
        <dbReference type="ARBA" id="ARBA00022691"/>
    </source>
</evidence>
<dbReference type="GO" id="GO:0141101">
    <property type="term" value="F:tRNA(Ser) (uridine(44)-2'-O-)-methyltransferase activity"/>
    <property type="evidence" value="ECO:0007669"/>
    <property type="project" value="UniProtKB-EC"/>
</dbReference>
<keyword evidence="14" id="KW-1185">Reference proteome</keyword>
<dbReference type="GO" id="GO:0005737">
    <property type="term" value="C:cytoplasm"/>
    <property type="evidence" value="ECO:0007669"/>
    <property type="project" value="UniProtKB-SubCell"/>
</dbReference>
<accession>A0A8I3AEY8</accession>
<comment type="caution">
    <text evidence="13">The sequence shown here is derived from an EMBL/GenBank/DDBJ whole genome shotgun (WGS) entry which is preliminary data.</text>
</comment>
<evidence type="ECO:0000256" key="7">
    <source>
        <dbReference type="ARBA" id="ARBA00022603"/>
    </source>
</evidence>